<reference evidence="7 8" key="1">
    <citation type="submission" date="2014-06" db="EMBL/GenBank/DDBJ databases">
        <title>Evolutionary Origins and Diversification of the Mycorrhizal Mutualists.</title>
        <authorList>
            <consortium name="DOE Joint Genome Institute"/>
            <consortium name="Mycorrhizal Genomics Consortium"/>
            <person name="Kohler A."/>
            <person name="Kuo A."/>
            <person name="Nagy L.G."/>
            <person name="Floudas D."/>
            <person name="Copeland A."/>
            <person name="Barry K.W."/>
            <person name="Cichocki N."/>
            <person name="Veneault-Fourrey C."/>
            <person name="LaButti K."/>
            <person name="Lindquist E.A."/>
            <person name="Lipzen A."/>
            <person name="Lundell T."/>
            <person name="Morin E."/>
            <person name="Murat C."/>
            <person name="Riley R."/>
            <person name="Ohm R."/>
            <person name="Sun H."/>
            <person name="Tunlid A."/>
            <person name="Henrissat B."/>
            <person name="Grigoriev I.V."/>
            <person name="Hibbett D.S."/>
            <person name="Martin F."/>
        </authorList>
    </citation>
    <scope>NUCLEOTIDE SEQUENCE [LARGE SCALE GENOMIC DNA]</scope>
    <source>
        <strain evidence="7 8">SS14</strain>
    </source>
</reference>
<evidence type="ECO:0000256" key="4">
    <source>
        <dbReference type="ARBA" id="ARBA00023002"/>
    </source>
</evidence>
<dbReference type="PANTHER" id="PTHR13789:SF147">
    <property type="entry name" value="PUTATIVE (AFU_ORTHOLOGUE AFUA_2G01950)-RELATED"/>
    <property type="match status" value="1"/>
</dbReference>
<dbReference type="Pfam" id="PF01494">
    <property type="entry name" value="FAD_binding_3"/>
    <property type="match status" value="1"/>
</dbReference>
<dbReference type="InterPro" id="IPR050493">
    <property type="entry name" value="FAD-dep_Monooxygenase_BioMet"/>
</dbReference>
<dbReference type="GO" id="GO:0071949">
    <property type="term" value="F:FAD binding"/>
    <property type="evidence" value="ECO:0007669"/>
    <property type="project" value="InterPro"/>
</dbReference>
<dbReference type="InterPro" id="IPR002938">
    <property type="entry name" value="FAD-bd"/>
</dbReference>
<dbReference type="SUPFAM" id="SSF54373">
    <property type="entry name" value="FAD-linked reductases, C-terminal domain"/>
    <property type="match status" value="1"/>
</dbReference>
<name>A0A0C9UV94_SPHS4</name>
<evidence type="ECO:0000256" key="2">
    <source>
        <dbReference type="ARBA" id="ARBA00022630"/>
    </source>
</evidence>
<evidence type="ECO:0000256" key="5">
    <source>
        <dbReference type="ARBA" id="ARBA00023033"/>
    </source>
</evidence>
<evidence type="ECO:0000259" key="6">
    <source>
        <dbReference type="Pfam" id="PF01494"/>
    </source>
</evidence>
<comment type="similarity">
    <text evidence="1">Belongs to the paxM FAD-dependent monooxygenase family.</text>
</comment>
<evidence type="ECO:0000256" key="1">
    <source>
        <dbReference type="ARBA" id="ARBA00007992"/>
    </source>
</evidence>
<proteinExistence type="inferred from homology"/>
<keyword evidence="4" id="KW-0560">Oxidoreductase</keyword>
<evidence type="ECO:0000313" key="8">
    <source>
        <dbReference type="Proteomes" id="UP000054279"/>
    </source>
</evidence>
<dbReference type="FunFam" id="3.50.50.60:FF:000115">
    <property type="entry name" value="Salicylate hydroxylase, putative"/>
    <property type="match status" value="1"/>
</dbReference>
<dbReference type="HOGENOM" id="CLU_009665_19_3_1"/>
<keyword evidence="8" id="KW-1185">Reference proteome</keyword>
<dbReference type="SUPFAM" id="SSF51905">
    <property type="entry name" value="FAD/NAD(P)-binding domain"/>
    <property type="match status" value="1"/>
</dbReference>
<dbReference type="PRINTS" id="PR00420">
    <property type="entry name" value="RNGMNOXGNASE"/>
</dbReference>
<feature type="domain" description="FAD-binding" evidence="6">
    <location>
        <begin position="11"/>
        <end position="379"/>
    </location>
</feature>
<dbReference type="InterPro" id="IPR036188">
    <property type="entry name" value="FAD/NAD-bd_sf"/>
</dbReference>
<dbReference type="GO" id="GO:0004497">
    <property type="term" value="F:monooxygenase activity"/>
    <property type="evidence" value="ECO:0007669"/>
    <property type="project" value="UniProtKB-KW"/>
</dbReference>
<dbReference type="OrthoDB" id="1878542at2759"/>
<evidence type="ECO:0000313" key="7">
    <source>
        <dbReference type="EMBL" id="KIJ33182.1"/>
    </source>
</evidence>
<keyword evidence="3" id="KW-0274">FAD</keyword>
<gene>
    <name evidence="7" type="ORF">M422DRAFT_783207</name>
</gene>
<keyword evidence="5" id="KW-0503">Monooxygenase</keyword>
<keyword evidence="2" id="KW-0285">Flavoprotein</keyword>
<dbReference type="EMBL" id="KN837216">
    <property type="protein sequence ID" value="KIJ33182.1"/>
    <property type="molecule type" value="Genomic_DNA"/>
</dbReference>
<evidence type="ECO:0000256" key="3">
    <source>
        <dbReference type="ARBA" id="ARBA00022827"/>
    </source>
</evidence>
<dbReference type="Proteomes" id="UP000054279">
    <property type="component" value="Unassembled WGS sequence"/>
</dbReference>
<protein>
    <recommendedName>
        <fullName evidence="6">FAD-binding domain-containing protein</fullName>
    </recommendedName>
</protein>
<dbReference type="Gene3D" id="3.30.9.30">
    <property type="match status" value="1"/>
</dbReference>
<dbReference type="Gene3D" id="3.50.50.60">
    <property type="entry name" value="FAD/NAD(P)-binding domain"/>
    <property type="match status" value="1"/>
</dbReference>
<organism evidence="7 8">
    <name type="scientific">Sphaerobolus stellatus (strain SS14)</name>
    <dbReference type="NCBI Taxonomy" id="990650"/>
    <lineage>
        <taxon>Eukaryota</taxon>
        <taxon>Fungi</taxon>
        <taxon>Dikarya</taxon>
        <taxon>Basidiomycota</taxon>
        <taxon>Agaricomycotina</taxon>
        <taxon>Agaricomycetes</taxon>
        <taxon>Phallomycetidae</taxon>
        <taxon>Geastrales</taxon>
        <taxon>Sphaerobolaceae</taxon>
        <taxon>Sphaerobolus</taxon>
    </lineage>
</organism>
<dbReference type="PANTHER" id="PTHR13789">
    <property type="entry name" value="MONOOXYGENASE"/>
    <property type="match status" value="1"/>
</dbReference>
<sequence>MAIDSPPLSSAKVLIIGGGMGGLATALALARRGFTNITVFEMASKLTEIGAGINITPNLARLLDRFGVLNVLQEEAVVIRSANILKGTNDEALSFVKYSYMEKDFGYPFFVAHRTSLQRALIVGCQQSGVVDIKLGVSVTGIDLENARVQICPTAEREVSTTTEWIQGDVIIAADGVKSATRALMLARSGIKDEVEDTRQASYRILVRREQVLDKPELLELLDGNQTYRWIGPRRLIMSYPILKHTLFNIVSAHPDSNFAEAPSTSWTTRGSKQRMLEVFSDFCPRVQSLLKLVPDGEVCEWKLRVHAPLPTWVDGRTALLGDACHPTLPHIAQGAAQAVEDAAVVAIALSKITTEKDIHKALRIYQLLRKERAEFCVKEADANGREMLLSDEEVAERDKRFREASKDGGANPDKFVDKNTQNILFNHDCEKIAFERWDELWESEELST</sequence>
<accession>A0A0C9UV94</accession>
<dbReference type="AlphaFoldDB" id="A0A0C9UV94"/>